<dbReference type="WBParaSite" id="HPBE_0002128201-mRNA-1">
    <property type="protein sequence ID" value="HPBE_0002128201-mRNA-1"/>
    <property type="gene ID" value="HPBE_0002128201"/>
</dbReference>
<sequence length="338" mass="38266">MFTPRGCDLQRADQWAVLRGNRFIRHGLRICDKALVSTPNKDIVDLRFGVPAIKRDEVGVTLSKLGVHDGEEMHENNGRKMKHERGFSYKHENDQGVDVASRKCANFLPRFLNGLEEERTAEFRPRAITAAEPKRGREVLTGDDPLALQNRRCARHGNNPPICLLSVVYKLFTRVILNGISRTVDEGQPFKETGFRRGFSTIDHIHTIADGSVTTVQAAALPSAHRVKMAFDPVETEAWIHDQDLTILHNVVVINVKRRGFSMGVPYPKAHHKSPNLYLDVGPQLGLTKTIFMRNGQGREVNMLKDLVPDLDSRKRAAWGVFKSVEELRLRDHLFFLP</sequence>
<reference evidence="1 2" key="1">
    <citation type="submission" date="2018-11" db="EMBL/GenBank/DDBJ databases">
        <authorList>
            <consortium name="Pathogen Informatics"/>
        </authorList>
    </citation>
    <scope>NUCLEOTIDE SEQUENCE [LARGE SCALE GENOMIC DNA]</scope>
</reference>
<proteinExistence type="predicted"/>
<evidence type="ECO:0000313" key="2">
    <source>
        <dbReference type="Proteomes" id="UP000050761"/>
    </source>
</evidence>
<evidence type="ECO:0000313" key="1">
    <source>
        <dbReference type="EMBL" id="VDP24212.1"/>
    </source>
</evidence>
<reference evidence="3" key="2">
    <citation type="submission" date="2019-09" db="UniProtKB">
        <authorList>
            <consortium name="WormBaseParasite"/>
        </authorList>
    </citation>
    <scope>IDENTIFICATION</scope>
</reference>
<evidence type="ECO:0000313" key="3">
    <source>
        <dbReference type="WBParaSite" id="HPBE_0002128201-mRNA-1"/>
    </source>
</evidence>
<dbReference type="OrthoDB" id="410104at2759"/>
<dbReference type="AlphaFoldDB" id="A0A183GFT1"/>
<name>A0A183GFT1_HELPZ</name>
<dbReference type="EMBL" id="UZAH01032858">
    <property type="protein sequence ID" value="VDP24212.1"/>
    <property type="molecule type" value="Genomic_DNA"/>
</dbReference>
<accession>A0A183GFT1</accession>
<protein>
    <submittedName>
        <fullName evidence="3">Reverse transcriptase domain-containing protein</fullName>
    </submittedName>
</protein>
<keyword evidence="2" id="KW-1185">Reference proteome</keyword>
<gene>
    <name evidence="1" type="ORF">HPBE_LOCUS21281</name>
</gene>
<dbReference type="Proteomes" id="UP000050761">
    <property type="component" value="Unassembled WGS sequence"/>
</dbReference>
<accession>A0A3P8BDN6</accession>
<organism evidence="2 3">
    <name type="scientific">Heligmosomoides polygyrus</name>
    <name type="common">Parasitic roundworm</name>
    <dbReference type="NCBI Taxonomy" id="6339"/>
    <lineage>
        <taxon>Eukaryota</taxon>
        <taxon>Metazoa</taxon>
        <taxon>Ecdysozoa</taxon>
        <taxon>Nematoda</taxon>
        <taxon>Chromadorea</taxon>
        <taxon>Rhabditida</taxon>
        <taxon>Rhabditina</taxon>
        <taxon>Rhabditomorpha</taxon>
        <taxon>Strongyloidea</taxon>
        <taxon>Heligmosomidae</taxon>
        <taxon>Heligmosomoides</taxon>
    </lineage>
</organism>